<evidence type="ECO:0000256" key="3">
    <source>
        <dbReference type="ARBA" id="ARBA00005712"/>
    </source>
</evidence>
<keyword evidence="4" id="KW-0813">Transport</keyword>
<evidence type="ECO:0000256" key="7">
    <source>
        <dbReference type="ARBA" id="ARBA00023196"/>
    </source>
</evidence>
<dbReference type="EMBL" id="PEKN01000001">
    <property type="protein sequence ID" value="PIK21066.1"/>
    <property type="molecule type" value="Genomic_DNA"/>
</dbReference>
<keyword evidence="6" id="KW-0472">Membrane</keyword>
<protein>
    <recommendedName>
        <fullName evidence="9">ATP synthase F1 complex delta/epsilon subunit N-terminal domain-containing protein</fullName>
    </recommendedName>
</protein>
<evidence type="ECO:0000313" key="11">
    <source>
        <dbReference type="Proteomes" id="UP000230046"/>
    </source>
</evidence>
<keyword evidence="7" id="KW-0139">CF(1)</keyword>
<dbReference type="Pfam" id="PF02823">
    <property type="entry name" value="ATP-synt_DE_N"/>
    <property type="match status" value="1"/>
</dbReference>
<name>A0A2G8IC20_PREIN</name>
<evidence type="ECO:0000256" key="1">
    <source>
        <dbReference type="ARBA" id="ARBA00003543"/>
    </source>
</evidence>
<evidence type="ECO:0000256" key="5">
    <source>
        <dbReference type="ARBA" id="ARBA00023065"/>
    </source>
</evidence>
<feature type="domain" description="ATP synthase F1 complex delta/epsilon subunit N-terminal" evidence="9">
    <location>
        <begin position="4"/>
        <end position="78"/>
    </location>
</feature>
<dbReference type="Gene3D" id="2.60.15.10">
    <property type="entry name" value="F0F1 ATP synthase delta/epsilon subunit, N-terminal"/>
    <property type="match status" value="1"/>
</dbReference>
<dbReference type="CDD" id="cd12152">
    <property type="entry name" value="F1-ATPase_delta"/>
    <property type="match status" value="1"/>
</dbReference>
<dbReference type="AlphaFoldDB" id="A0A2G8IC20"/>
<reference evidence="10 11" key="1">
    <citation type="submission" date="2017-11" db="EMBL/GenBank/DDBJ databases">
        <title>Genome sequencing of Prevotella intermedia KCOM 1653.</title>
        <authorList>
            <person name="Kook J.-K."/>
            <person name="Park S.-N."/>
            <person name="Lim Y.K."/>
        </authorList>
    </citation>
    <scope>NUCLEOTIDE SEQUENCE [LARGE SCALE GENOMIC DNA]</scope>
    <source>
        <strain evidence="10 11">KCOM 1653</strain>
    </source>
</reference>
<organism evidence="10 11">
    <name type="scientific">Prevotella intermedia</name>
    <dbReference type="NCBI Taxonomy" id="28131"/>
    <lineage>
        <taxon>Bacteria</taxon>
        <taxon>Pseudomonadati</taxon>
        <taxon>Bacteroidota</taxon>
        <taxon>Bacteroidia</taxon>
        <taxon>Bacteroidales</taxon>
        <taxon>Prevotellaceae</taxon>
        <taxon>Prevotella</taxon>
    </lineage>
</organism>
<dbReference type="PANTHER" id="PTHR13822:SF10">
    <property type="entry name" value="ATP SYNTHASE EPSILON CHAIN, CHLOROPLASTIC"/>
    <property type="match status" value="1"/>
</dbReference>
<sequence>MLVLRIVSPEKILFKGEVENVLVPGEVGEFEILINHAPIISTLVEGRVVYTINSEKKTIMVKGGFVEVKKNVVSLCVEL</sequence>
<gene>
    <name evidence="10" type="ORF">CTI18_06890</name>
</gene>
<dbReference type="PANTHER" id="PTHR13822">
    <property type="entry name" value="ATP SYNTHASE DELTA/EPSILON CHAIN"/>
    <property type="match status" value="1"/>
</dbReference>
<accession>A0A2G8IC20</accession>
<dbReference type="RefSeq" id="WP_099836222.1">
    <property type="nucleotide sequence ID" value="NZ_PEKN01000001.1"/>
</dbReference>
<comment type="caution">
    <text evidence="10">The sequence shown here is derived from an EMBL/GenBank/DDBJ whole genome shotgun (WGS) entry which is preliminary data.</text>
</comment>
<dbReference type="GO" id="GO:0046933">
    <property type="term" value="F:proton-transporting ATP synthase activity, rotational mechanism"/>
    <property type="evidence" value="ECO:0007669"/>
    <property type="project" value="InterPro"/>
</dbReference>
<dbReference type="Proteomes" id="UP000230046">
    <property type="component" value="Unassembled WGS sequence"/>
</dbReference>
<evidence type="ECO:0000313" key="10">
    <source>
        <dbReference type="EMBL" id="PIK21066.1"/>
    </source>
</evidence>
<dbReference type="GO" id="GO:0012505">
    <property type="term" value="C:endomembrane system"/>
    <property type="evidence" value="ECO:0007669"/>
    <property type="project" value="UniProtKB-SubCell"/>
</dbReference>
<evidence type="ECO:0000256" key="4">
    <source>
        <dbReference type="ARBA" id="ARBA00022448"/>
    </source>
</evidence>
<keyword evidence="5" id="KW-0406">Ion transport</keyword>
<dbReference type="SUPFAM" id="SSF51344">
    <property type="entry name" value="Epsilon subunit of F1F0-ATP synthase N-terminal domain"/>
    <property type="match status" value="1"/>
</dbReference>
<comment type="similarity">
    <text evidence="3">Belongs to the ATPase epsilon chain family.</text>
</comment>
<evidence type="ECO:0000256" key="6">
    <source>
        <dbReference type="ARBA" id="ARBA00023136"/>
    </source>
</evidence>
<keyword evidence="8" id="KW-0066">ATP synthesis</keyword>
<evidence type="ECO:0000259" key="9">
    <source>
        <dbReference type="Pfam" id="PF02823"/>
    </source>
</evidence>
<comment type="subcellular location">
    <subcellularLocation>
        <location evidence="2">Endomembrane system</location>
        <topology evidence="2">Peripheral membrane protein</topology>
    </subcellularLocation>
</comment>
<dbReference type="GO" id="GO:0045259">
    <property type="term" value="C:proton-transporting ATP synthase complex"/>
    <property type="evidence" value="ECO:0007669"/>
    <property type="project" value="UniProtKB-KW"/>
</dbReference>
<evidence type="ECO:0000256" key="2">
    <source>
        <dbReference type="ARBA" id="ARBA00004184"/>
    </source>
</evidence>
<comment type="function">
    <text evidence="1">Produces ATP from ADP in the presence of a proton gradient across the membrane.</text>
</comment>
<dbReference type="InterPro" id="IPR020546">
    <property type="entry name" value="ATP_synth_F1_dsu/esu_N"/>
</dbReference>
<dbReference type="InterPro" id="IPR036771">
    <property type="entry name" value="ATPsynth_dsu/esu_N"/>
</dbReference>
<dbReference type="InterPro" id="IPR001469">
    <property type="entry name" value="ATP_synth_F1_dsu/esu"/>
</dbReference>
<evidence type="ECO:0000256" key="8">
    <source>
        <dbReference type="ARBA" id="ARBA00023310"/>
    </source>
</evidence>
<proteinExistence type="inferred from homology"/>